<organism evidence="2 3">
    <name type="scientific">candidate division GN15 bacterium</name>
    <dbReference type="NCBI Taxonomy" id="2072418"/>
    <lineage>
        <taxon>Bacteria</taxon>
        <taxon>candidate division GN15</taxon>
    </lineage>
</organism>
<sequence>MQLTDEHSSTYATTGIVVGGPAELASAESAPASVPGKNPAAVSLGRLGGLKGGKARARKLSKKERSNAARKAARARWRRNGVKR</sequence>
<feature type="compositionally biased region" description="Low complexity" evidence="1">
    <location>
        <begin position="25"/>
        <end position="36"/>
    </location>
</feature>
<feature type="region of interest" description="Disordered" evidence="1">
    <location>
        <begin position="25"/>
        <end position="84"/>
    </location>
</feature>
<evidence type="ECO:0000313" key="2">
    <source>
        <dbReference type="EMBL" id="PWB67884.1"/>
    </source>
</evidence>
<feature type="compositionally biased region" description="Basic residues" evidence="1">
    <location>
        <begin position="53"/>
        <end position="62"/>
    </location>
</feature>
<reference evidence="2 3" key="1">
    <citation type="journal article" date="2018" name="ISME J.">
        <title>A methanotrophic archaeon couples anaerobic oxidation of methane to Fe(III) reduction.</title>
        <authorList>
            <person name="Cai C."/>
            <person name="Leu A.O."/>
            <person name="Xie G.J."/>
            <person name="Guo J."/>
            <person name="Feng Y."/>
            <person name="Zhao J.X."/>
            <person name="Tyson G.W."/>
            <person name="Yuan Z."/>
            <person name="Hu S."/>
        </authorList>
    </citation>
    <scope>NUCLEOTIDE SEQUENCE [LARGE SCALE GENOMIC DNA]</scope>
    <source>
        <strain evidence="2">FeB_12</strain>
    </source>
</reference>
<dbReference type="EMBL" id="PQAP01000226">
    <property type="protein sequence ID" value="PWB67884.1"/>
    <property type="molecule type" value="Genomic_DNA"/>
</dbReference>
<proteinExistence type="predicted"/>
<gene>
    <name evidence="2" type="ORF">C3F09_12640</name>
</gene>
<name>A0A855WV40_9BACT</name>
<accession>A0A855WV40</accession>
<protein>
    <submittedName>
        <fullName evidence="2">RNA-binding protein</fullName>
    </submittedName>
</protein>
<feature type="compositionally biased region" description="Basic residues" evidence="1">
    <location>
        <begin position="71"/>
        <end position="84"/>
    </location>
</feature>
<evidence type="ECO:0000256" key="1">
    <source>
        <dbReference type="SAM" id="MobiDB-lite"/>
    </source>
</evidence>
<dbReference type="Proteomes" id="UP000250918">
    <property type="component" value="Unassembled WGS sequence"/>
</dbReference>
<dbReference type="AlphaFoldDB" id="A0A855WV40"/>
<comment type="caution">
    <text evidence="2">The sequence shown here is derived from an EMBL/GenBank/DDBJ whole genome shotgun (WGS) entry which is preliminary data.</text>
</comment>
<evidence type="ECO:0000313" key="3">
    <source>
        <dbReference type="Proteomes" id="UP000250918"/>
    </source>
</evidence>